<feature type="transmembrane region" description="Helical" evidence="2">
    <location>
        <begin position="60"/>
        <end position="79"/>
    </location>
</feature>
<evidence type="ECO:0000313" key="3">
    <source>
        <dbReference type="EMBL" id="KAG6452967.1"/>
    </source>
</evidence>
<dbReference type="AlphaFoldDB" id="A0A921Z7S3"/>
<reference evidence="3" key="2">
    <citation type="submission" date="2020-12" db="EMBL/GenBank/DDBJ databases">
        <authorList>
            <person name="Kanost M."/>
        </authorList>
    </citation>
    <scope>NUCLEOTIDE SEQUENCE</scope>
</reference>
<sequence>MNDSRKSSMSGQHSKGSRSSYVPSRDLEHQFYVPQDEMEYPSWWTRERFLDWYYSLPEDTLWNSYICGIALMAIVWVAVNLETTHLDLLDIAYNVTYAIHVLAIGYNMFGHMDKPHVTFSVGSGKGTRTRVRVHTCDVPAAVREDKGRGVHAQPRWRVSQRHVYCQQDVHTDRAICSACERHRAYRVPAGDDYWMPGGDGRGGGLVVPRYKPLHAAGGGLPRSVQAHHQGDERLAHPSESAREGGDVLQDVLA</sequence>
<name>A0A921Z7S3_MANSE</name>
<gene>
    <name evidence="3" type="ORF">O3G_MSEX007891</name>
</gene>
<proteinExistence type="predicted"/>
<organism evidence="3 4">
    <name type="scientific">Manduca sexta</name>
    <name type="common">Tobacco hawkmoth</name>
    <name type="synonym">Tobacco hornworm</name>
    <dbReference type="NCBI Taxonomy" id="7130"/>
    <lineage>
        <taxon>Eukaryota</taxon>
        <taxon>Metazoa</taxon>
        <taxon>Ecdysozoa</taxon>
        <taxon>Arthropoda</taxon>
        <taxon>Hexapoda</taxon>
        <taxon>Insecta</taxon>
        <taxon>Pterygota</taxon>
        <taxon>Neoptera</taxon>
        <taxon>Endopterygota</taxon>
        <taxon>Lepidoptera</taxon>
        <taxon>Glossata</taxon>
        <taxon>Ditrysia</taxon>
        <taxon>Bombycoidea</taxon>
        <taxon>Sphingidae</taxon>
        <taxon>Sphinginae</taxon>
        <taxon>Sphingini</taxon>
        <taxon>Manduca</taxon>
    </lineage>
</organism>
<reference evidence="3" key="1">
    <citation type="journal article" date="2016" name="Insect Biochem. Mol. Biol.">
        <title>Multifaceted biological insights from a draft genome sequence of the tobacco hornworm moth, Manduca sexta.</title>
        <authorList>
            <person name="Kanost M.R."/>
            <person name="Arrese E.L."/>
            <person name="Cao X."/>
            <person name="Chen Y.R."/>
            <person name="Chellapilla S."/>
            <person name="Goldsmith M.R."/>
            <person name="Grosse-Wilde E."/>
            <person name="Heckel D.G."/>
            <person name="Herndon N."/>
            <person name="Jiang H."/>
            <person name="Papanicolaou A."/>
            <person name="Qu J."/>
            <person name="Soulages J.L."/>
            <person name="Vogel H."/>
            <person name="Walters J."/>
            <person name="Waterhouse R.M."/>
            <person name="Ahn S.J."/>
            <person name="Almeida F.C."/>
            <person name="An C."/>
            <person name="Aqrawi P."/>
            <person name="Bretschneider A."/>
            <person name="Bryant W.B."/>
            <person name="Bucks S."/>
            <person name="Chao H."/>
            <person name="Chevignon G."/>
            <person name="Christen J.M."/>
            <person name="Clarke D.F."/>
            <person name="Dittmer N.T."/>
            <person name="Ferguson L.C.F."/>
            <person name="Garavelou S."/>
            <person name="Gordon K.H.J."/>
            <person name="Gunaratna R.T."/>
            <person name="Han Y."/>
            <person name="Hauser F."/>
            <person name="He Y."/>
            <person name="Heidel-Fischer H."/>
            <person name="Hirsh A."/>
            <person name="Hu Y."/>
            <person name="Jiang H."/>
            <person name="Kalra D."/>
            <person name="Klinner C."/>
            <person name="Konig C."/>
            <person name="Kovar C."/>
            <person name="Kroll A.R."/>
            <person name="Kuwar S.S."/>
            <person name="Lee S.L."/>
            <person name="Lehman R."/>
            <person name="Li K."/>
            <person name="Li Z."/>
            <person name="Liang H."/>
            <person name="Lovelace S."/>
            <person name="Lu Z."/>
            <person name="Mansfield J.H."/>
            <person name="McCulloch K.J."/>
            <person name="Mathew T."/>
            <person name="Morton B."/>
            <person name="Muzny D.M."/>
            <person name="Neunemann D."/>
            <person name="Ongeri F."/>
            <person name="Pauchet Y."/>
            <person name="Pu L.L."/>
            <person name="Pyrousis I."/>
            <person name="Rao X.J."/>
            <person name="Redding A."/>
            <person name="Roesel C."/>
            <person name="Sanchez-Gracia A."/>
            <person name="Schaack S."/>
            <person name="Shukla A."/>
            <person name="Tetreau G."/>
            <person name="Wang Y."/>
            <person name="Xiong G.H."/>
            <person name="Traut W."/>
            <person name="Walsh T.K."/>
            <person name="Worley K.C."/>
            <person name="Wu D."/>
            <person name="Wu W."/>
            <person name="Wu Y.Q."/>
            <person name="Zhang X."/>
            <person name="Zou Z."/>
            <person name="Zucker H."/>
            <person name="Briscoe A.D."/>
            <person name="Burmester T."/>
            <person name="Clem R.J."/>
            <person name="Feyereisen R."/>
            <person name="Grimmelikhuijzen C.J.P."/>
            <person name="Hamodrakas S.J."/>
            <person name="Hansson B.S."/>
            <person name="Huguet E."/>
            <person name="Jermiin L.S."/>
            <person name="Lan Q."/>
            <person name="Lehman H.K."/>
            <person name="Lorenzen M."/>
            <person name="Merzendorfer H."/>
            <person name="Michalopoulos I."/>
            <person name="Morton D.B."/>
            <person name="Muthukrishnan S."/>
            <person name="Oakeshott J.G."/>
            <person name="Palmer W."/>
            <person name="Park Y."/>
            <person name="Passarelli A.L."/>
            <person name="Rozas J."/>
            <person name="Schwartz L.M."/>
            <person name="Smith W."/>
            <person name="Southgate A."/>
            <person name="Vilcinskas A."/>
            <person name="Vogt R."/>
            <person name="Wang P."/>
            <person name="Werren J."/>
            <person name="Yu X.Q."/>
            <person name="Zhou J.J."/>
            <person name="Brown S.J."/>
            <person name="Scherer S.E."/>
            <person name="Richards S."/>
            <person name="Blissard G.W."/>
        </authorList>
    </citation>
    <scope>NUCLEOTIDE SEQUENCE</scope>
</reference>
<feature type="compositionally biased region" description="Basic and acidic residues" evidence="1">
    <location>
        <begin position="228"/>
        <end position="245"/>
    </location>
</feature>
<keyword evidence="4" id="KW-1185">Reference proteome</keyword>
<dbReference type="Proteomes" id="UP000791440">
    <property type="component" value="Unassembled WGS sequence"/>
</dbReference>
<keyword evidence="2" id="KW-0812">Transmembrane</keyword>
<evidence type="ECO:0000256" key="1">
    <source>
        <dbReference type="SAM" id="MobiDB-lite"/>
    </source>
</evidence>
<feature type="compositionally biased region" description="Polar residues" evidence="1">
    <location>
        <begin position="7"/>
        <end position="22"/>
    </location>
</feature>
<feature type="region of interest" description="Disordered" evidence="1">
    <location>
        <begin position="216"/>
        <end position="253"/>
    </location>
</feature>
<evidence type="ECO:0000256" key="2">
    <source>
        <dbReference type="SAM" id="Phobius"/>
    </source>
</evidence>
<feature type="transmembrane region" description="Helical" evidence="2">
    <location>
        <begin position="91"/>
        <end position="109"/>
    </location>
</feature>
<keyword evidence="2" id="KW-0472">Membrane</keyword>
<feature type="region of interest" description="Disordered" evidence="1">
    <location>
        <begin position="1"/>
        <end position="22"/>
    </location>
</feature>
<accession>A0A921Z7S3</accession>
<evidence type="ECO:0000313" key="4">
    <source>
        <dbReference type="Proteomes" id="UP000791440"/>
    </source>
</evidence>
<protein>
    <submittedName>
        <fullName evidence="3">Uncharacterized protein</fullName>
    </submittedName>
</protein>
<keyword evidence="2" id="KW-1133">Transmembrane helix</keyword>
<dbReference type="EMBL" id="JH668434">
    <property type="protein sequence ID" value="KAG6452967.1"/>
    <property type="molecule type" value="Genomic_DNA"/>
</dbReference>
<comment type="caution">
    <text evidence="3">The sequence shown here is derived from an EMBL/GenBank/DDBJ whole genome shotgun (WGS) entry which is preliminary data.</text>
</comment>